<dbReference type="Proteomes" id="UP000006876">
    <property type="component" value="Chromosome"/>
</dbReference>
<sequence>MSIDFLLSREYDRQAYNCLHFSAEAWEYLTGDRRLHLVEERAFRAGRVVEIFRGLRRQADPTVAPSIALMDAPDGQLHMGVCLRRRLLHINESGPQFFLVEAISATYRNMRFYL</sequence>
<dbReference type="HOGENOM" id="CLU_161143_0_0_4"/>
<gene>
    <name evidence="1" type="ordered locus">AXYL_04013</name>
</gene>
<dbReference type="EMBL" id="CP002287">
    <property type="protein sequence ID" value="ADP17333.1"/>
    <property type="molecule type" value="Genomic_DNA"/>
</dbReference>
<evidence type="ECO:0000313" key="2">
    <source>
        <dbReference type="Proteomes" id="UP000006876"/>
    </source>
</evidence>
<accession>E3HSL6</accession>
<dbReference type="STRING" id="762376.AXYL_04013"/>
<protein>
    <submittedName>
        <fullName evidence="1">Uncharacterized protein</fullName>
    </submittedName>
</protein>
<name>E3HSL6_ACHXA</name>
<organism evidence="1 2">
    <name type="scientific">Achromobacter xylosoxidans (strain A8)</name>
    <dbReference type="NCBI Taxonomy" id="762376"/>
    <lineage>
        <taxon>Bacteria</taxon>
        <taxon>Pseudomonadati</taxon>
        <taxon>Pseudomonadota</taxon>
        <taxon>Betaproteobacteria</taxon>
        <taxon>Burkholderiales</taxon>
        <taxon>Alcaligenaceae</taxon>
        <taxon>Achromobacter</taxon>
    </lineage>
</organism>
<dbReference type="KEGG" id="axy:AXYL_04013"/>
<dbReference type="AlphaFoldDB" id="E3HSL6"/>
<proteinExistence type="predicted"/>
<reference evidence="1 2" key="1">
    <citation type="journal article" date="2011" name="J. Bacteriol.">
        <title>Complete genome sequence of the haloaromatic acid-degrading bacterium Achromobacter xylosoxidans A8.</title>
        <authorList>
            <person name="Strnad H."/>
            <person name="Ridl J."/>
            <person name="Paces J."/>
            <person name="Kolar M."/>
            <person name="Vlcek C."/>
            <person name="Paces V."/>
        </authorList>
    </citation>
    <scope>NUCLEOTIDE SEQUENCE [LARGE SCALE GENOMIC DNA]</scope>
    <source>
        <strain evidence="1 2">A8</strain>
    </source>
</reference>
<evidence type="ECO:0000313" key="1">
    <source>
        <dbReference type="EMBL" id="ADP17333.1"/>
    </source>
</evidence>